<evidence type="ECO:0000256" key="2">
    <source>
        <dbReference type="SAM" id="Phobius"/>
    </source>
</evidence>
<reference evidence="3 5" key="2">
    <citation type="journal article" date="2015" name="PLoS ONE">
        <title>A universal mariner transposon system for forward genetic studies in the genus clostridium.</title>
        <authorList>
            <person name="Zhang Y."/>
            <person name="Grosse-Honebrink A."/>
            <person name="Minton N.P."/>
        </authorList>
    </citation>
    <scope>NUCLEOTIDE SEQUENCE [LARGE SCALE GENOMIC DNA]</scope>
    <source>
        <strain evidence="3 5">NCIMB 10696</strain>
    </source>
</reference>
<keyword evidence="2" id="KW-1133">Transmembrane helix</keyword>
<evidence type="ECO:0000313" key="3">
    <source>
        <dbReference type="EMBL" id="AKC63651.1"/>
    </source>
</evidence>
<reference evidence="4 6" key="3">
    <citation type="submission" date="2019-04" db="EMBL/GenBank/DDBJ databases">
        <title>Genome sequencing of Clostridium botulinum Groups I-IV and Clostridium butyricum.</title>
        <authorList>
            <person name="Brunt J."/>
            <person name="Van Vliet A.H.M."/>
            <person name="Stringer S.C."/>
            <person name="Carter A.T."/>
            <person name="Peck M.W."/>
        </authorList>
    </citation>
    <scope>NUCLEOTIDE SEQUENCE [LARGE SCALE GENOMIC DNA]</scope>
    <source>
        <strain evidence="4 6">IFR 18/108</strain>
    </source>
</reference>
<dbReference type="EMBL" id="SXCS01000001">
    <property type="protein sequence ID" value="NFR60260.1"/>
    <property type="molecule type" value="Genomic_DNA"/>
</dbReference>
<evidence type="ECO:0000313" key="4">
    <source>
        <dbReference type="EMBL" id="NFR60260.1"/>
    </source>
</evidence>
<reference evidence="3" key="1">
    <citation type="submission" date="2014-08" db="EMBL/GenBank/DDBJ databases">
        <authorList>
            <person name="Kubiak A."/>
            <person name="Poehlein A."/>
            <person name="Daniel R."/>
            <person name="Minton N.P."/>
        </authorList>
    </citation>
    <scope>NUCLEOTIDE SEQUENCE</scope>
    <source>
        <strain evidence="3">NCIMB 10696</strain>
    </source>
</reference>
<feature type="transmembrane region" description="Helical" evidence="2">
    <location>
        <begin position="97"/>
        <end position="119"/>
    </location>
</feature>
<organism evidence="4 6">
    <name type="scientific">Clostridium sporogenes</name>
    <dbReference type="NCBI Taxonomy" id="1509"/>
    <lineage>
        <taxon>Bacteria</taxon>
        <taxon>Bacillati</taxon>
        <taxon>Bacillota</taxon>
        <taxon>Clostridia</taxon>
        <taxon>Eubacteriales</taxon>
        <taxon>Clostridiaceae</taxon>
        <taxon>Clostridium</taxon>
    </lineage>
</organism>
<keyword evidence="2" id="KW-0812">Transmembrane</keyword>
<proteinExistence type="predicted"/>
<sequence length="152" mass="17894">MLDKEEVKASEEVVENIEKEKEEEKVQEVNEEKVSENKTDKINEFVEEDALKNKEEEIDKSAKEYKEEKTKEDEVYNDIKDKVDFLQYFKEGIKNTLGIFVVSIGGLAIIGLILRYIIGLYVKDAWGMLFIVYLVVSLFYPYIKAKFYRKNK</sequence>
<dbReference type="Proteomes" id="UP000486601">
    <property type="component" value="Unassembled WGS sequence"/>
</dbReference>
<dbReference type="GO" id="GO:0003677">
    <property type="term" value="F:DNA binding"/>
    <property type="evidence" value="ECO:0007669"/>
    <property type="project" value="UniProtKB-KW"/>
</dbReference>
<gene>
    <name evidence="3" type="ORF">CLSPO_c29310</name>
    <name evidence="4" type="ORF">FDF70_01805</name>
</gene>
<dbReference type="RefSeq" id="WP_003494621.1">
    <property type="nucleotide sequence ID" value="NZ_CP009225.1"/>
</dbReference>
<keyword evidence="2" id="KW-0472">Membrane</keyword>
<dbReference type="AlphaFoldDB" id="A0A7X5SWM3"/>
<keyword evidence="1" id="KW-0175">Coiled coil</keyword>
<keyword evidence="4" id="KW-0238">DNA-binding</keyword>
<dbReference type="GeneID" id="92939565"/>
<protein>
    <submittedName>
        <fullName evidence="4">DNA-binding protein</fullName>
    </submittedName>
</protein>
<evidence type="ECO:0000313" key="5">
    <source>
        <dbReference type="Proteomes" id="UP000033052"/>
    </source>
</evidence>
<evidence type="ECO:0000313" key="6">
    <source>
        <dbReference type="Proteomes" id="UP000486601"/>
    </source>
</evidence>
<accession>A0A7X5SWM3</accession>
<dbReference type="KEGG" id="cld:CLSPO_c29310"/>
<dbReference type="Proteomes" id="UP000033052">
    <property type="component" value="Chromosome"/>
</dbReference>
<evidence type="ECO:0000256" key="1">
    <source>
        <dbReference type="SAM" id="Coils"/>
    </source>
</evidence>
<dbReference type="EMBL" id="CP009225">
    <property type="protein sequence ID" value="AKC63651.1"/>
    <property type="molecule type" value="Genomic_DNA"/>
</dbReference>
<feature type="transmembrane region" description="Helical" evidence="2">
    <location>
        <begin position="125"/>
        <end position="143"/>
    </location>
</feature>
<feature type="coiled-coil region" evidence="1">
    <location>
        <begin position="7"/>
        <end position="82"/>
    </location>
</feature>
<name>A0A7X5SWM3_CLOSG</name>